<feature type="compositionally biased region" description="Polar residues" evidence="1">
    <location>
        <begin position="603"/>
        <end position="626"/>
    </location>
</feature>
<organism evidence="2 3">
    <name type="scientific">Sclerotinia sclerotiorum (strain ATCC 18683 / 1980 / Ss-1)</name>
    <name type="common">White mold</name>
    <name type="synonym">Whetzelinia sclerotiorum</name>
    <dbReference type="NCBI Taxonomy" id="665079"/>
    <lineage>
        <taxon>Eukaryota</taxon>
        <taxon>Fungi</taxon>
        <taxon>Dikarya</taxon>
        <taxon>Ascomycota</taxon>
        <taxon>Pezizomycotina</taxon>
        <taxon>Leotiomycetes</taxon>
        <taxon>Helotiales</taxon>
        <taxon>Sclerotiniaceae</taxon>
        <taxon>Sclerotinia</taxon>
    </lineage>
</organism>
<feature type="compositionally biased region" description="Polar residues" evidence="1">
    <location>
        <begin position="1034"/>
        <end position="1043"/>
    </location>
</feature>
<feature type="region of interest" description="Disordered" evidence="1">
    <location>
        <begin position="597"/>
        <end position="655"/>
    </location>
</feature>
<dbReference type="AlphaFoldDB" id="A0A1D9Q1C3"/>
<feature type="compositionally biased region" description="Polar residues" evidence="1">
    <location>
        <begin position="641"/>
        <end position="655"/>
    </location>
</feature>
<feature type="compositionally biased region" description="Polar residues" evidence="1">
    <location>
        <begin position="539"/>
        <end position="549"/>
    </location>
</feature>
<feature type="region of interest" description="Disordered" evidence="1">
    <location>
        <begin position="368"/>
        <end position="390"/>
    </location>
</feature>
<dbReference type="RefSeq" id="XP_001596250.1">
    <property type="nucleotide sequence ID" value="XM_001596200.1"/>
</dbReference>
<dbReference type="VEuPathDB" id="FungiDB:sscle_04g034870"/>
<feature type="region of interest" description="Disordered" evidence="1">
    <location>
        <begin position="875"/>
        <end position="921"/>
    </location>
</feature>
<feature type="region of interest" description="Disordered" evidence="1">
    <location>
        <begin position="1119"/>
        <end position="1145"/>
    </location>
</feature>
<feature type="compositionally biased region" description="Basic and acidic residues" evidence="1">
    <location>
        <begin position="1119"/>
        <end position="1130"/>
    </location>
</feature>
<feature type="region of interest" description="Disordered" evidence="1">
    <location>
        <begin position="428"/>
        <end position="465"/>
    </location>
</feature>
<evidence type="ECO:0000313" key="2">
    <source>
        <dbReference type="EMBL" id="APA08717.1"/>
    </source>
</evidence>
<sequence length="1240" mass="137389">MSHHMSGRSFTSDDDEPLYFTPTYKPEDLICEGSDTEANPRAIVEKQRRYEQCAERVLRGQLPIIQSAALRGPFYKDNKNEWVNPWRHREGGWWKPGSKDMLFRREDVMRRAKEHGRNGMSPTEALAWCRRDAKRQAKEMGIDDNMDIDSDSATHSNRLVVDETIHEDLSMEKRGVLPKGEGTLGGPLLPRVSSSTFSTRANIEDFGDTPMIGGSVLDKDNDGKELEIWAGVKRPVNIAWLKGSHISKRARWEDPAVSSPTPLPHGTGQKYQEKVTGNIAVAQNRISHAIQPRLGLSLETPQHAPASGKSYVSLQQSGTTFDREGSFHTNIGQQVQQYFSFTASEPDINATYPFEESPKPYPTVPLDNPAGQEARASQHSATKLVTSPKLPSHRRIGAVLNKNHETPGNISFITDVAPSSVNLEHFQFRKKRRRKTDPTEVTNRPLSDIGEKIGAPLSEGNMPAPSVQRDTIISTPFILHPVQGEGGSSTSLIRRTEFPRSKGSSGRSSRVDESWLTTQEEVGFSPSTMTSDSKRTMESECSPQHENFDNSWVTTQDDFHHAPASSASMDLTQIYKISNFLPRLNHVEHIDAPAFKGHEHKSSLQSSPLKDPSSVLSVRPPTQSPHSPALPENSNKRVPMQYNNLDGSSTQSYNTSPVRLAENNLSSSQACILPQNLGSSQQLPLRVTTTPEAEFNEDTRDDNPRCCQLVHVQRSDDKNGDHAQVASLEVNSALEGEQIQEFTVLETSREPNIDMVPRVNLEVSVILQDAEDMPGVNQEEKLQEGVQEAMRAEPGAGDVLKNSVLSSGQPSTSSSSATRDNLTIHSPTSIQRAMSVNQIPKSTMSKQFTPLLLSEEDVTSPASTQDLNEHVLEAAAVEEDVAIPSRDAGPVNTLNPDPDKDKTTTRNLSPQSPWGPGEAGLMVCPEVIPTTEKAERLSDADSPNSGWQKEGHPATPDNDIIRPFRDLMTPSPPPEAEQQPSNTQLLVEAATQNPWVKDSEKNLKRKRVLFDLLDDEDPVQSQHNSQRQRRSPSPESTYRSGSFGSKVAEFDDGVTDMNSFQNHFSAVHRKPVSDDSLKANGSVKRPLIAQYKSTISDATNLVTSSPAIDAMAEAFIAADRDSSRERERRFANSPSPTRKSKRKNYITFEDEDEDGDDTVFQPPNSHISTNVALNERSSNAKLGDHTPKYSLDEVEDFLGEDWSVEGELKKASLEFESSTPRRENNVHSRGSLFAFENIWT</sequence>
<feature type="region of interest" description="Disordered" evidence="1">
    <location>
        <begin position="794"/>
        <end position="829"/>
    </location>
</feature>
<evidence type="ECO:0008006" key="4">
    <source>
        <dbReference type="Google" id="ProtNLM"/>
    </source>
</evidence>
<dbReference type="Proteomes" id="UP000177798">
    <property type="component" value="Chromosome 4"/>
</dbReference>
<accession>A0A1D9Q1C3</accession>
<dbReference type="OMA" id="PWRHREG"/>
<name>A0A1D9Q1C3_SCLS1</name>
<gene>
    <name evidence="2" type="ORF">sscle_04g034870</name>
</gene>
<evidence type="ECO:0000313" key="3">
    <source>
        <dbReference type="Proteomes" id="UP000177798"/>
    </source>
</evidence>
<feature type="compositionally biased region" description="Polar residues" evidence="1">
    <location>
        <begin position="375"/>
        <end position="385"/>
    </location>
</feature>
<feature type="region of interest" description="Disordered" evidence="1">
    <location>
        <begin position="933"/>
        <end position="982"/>
    </location>
</feature>
<dbReference type="KEGG" id="ssl:SS1G_02470"/>
<dbReference type="EMBL" id="CP017817">
    <property type="protein sequence ID" value="APA08717.1"/>
    <property type="molecule type" value="Genomic_DNA"/>
</dbReference>
<feature type="compositionally biased region" description="Low complexity" evidence="1">
    <location>
        <begin position="803"/>
        <end position="816"/>
    </location>
</feature>
<feature type="region of interest" description="Disordered" evidence="1">
    <location>
        <begin position="523"/>
        <end position="549"/>
    </location>
</feature>
<feature type="region of interest" description="Disordered" evidence="1">
    <location>
        <begin position="1014"/>
        <end position="1044"/>
    </location>
</feature>
<reference evidence="3" key="1">
    <citation type="journal article" date="2017" name="Genome Biol. Evol.">
        <title>The complete genome sequence of the phytopathogenic fungus Sclerotinia sclerotiorum reveals insights into the genome architecture of broad host range pathogens.</title>
        <authorList>
            <person name="Derbyshire M."/>
            <person name="Denton-Giles M."/>
            <person name="Hegedus D."/>
            <person name="Seifbarghy S."/>
            <person name="Rollins J."/>
            <person name="van Kan J."/>
            <person name="Seidl M.F."/>
            <person name="Faino L."/>
            <person name="Mbengue M."/>
            <person name="Navaud O."/>
            <person name="Raffaele S."/>
            <person name="Hammond-Kosack K."/>
            <person name="Heard S."/>
            <person name="Oliver R."/>
        </authorList>
    </citation>
    <scope>NUCLEOTIDE SEQUENCE [LARGE SCALE GENOMIC DNA]</scope>
    <source>
        <strain evidence="3">ATCC 18683 / 1980 / Ss-1</strain>
    </source>
</reference>
<feature type="compositionally biased region" description="Polar residues" evidence="1">
    <location>
        <begin position="817"/>
        <end position="829"/>
    </location>
</feature>
<proteinExistence type="predicted"/>
<protein>
    <recommendedName>
        <fullName evidence="4">Protamine P1</fullName>
    </recommendedName>
</protein>
<evidence type="ECO:0000256" key="1">
    <source>
        <dbReference type="SAM" id="MobiDB-lite"/>
    </source>
</evidence>
<dbReference type="OrthoDB" id="5419922at2759"/>